<dbReference type="HOGENOM" id="CLU_1522833_0_0_4"/>
<evidence type="ECO:0000256" key="1">
    <source>
        <dbReference type="SAM" id="Phobius"/>
    </source>
</evidence>
<accession>C5CK70</accession>
<keyword evidence="1" id="KW-0472">Membrane</keyword>
<dbReference type="AlphaFoldDB" id="C5CK70"/>
<evidence type="ECO:0000313" key="2">
    <source>
        <dbReference type="EMBL" id="ACS21121.1"/>
    </source>
</evidence>
<protein>
    <submittedName>
        <fullName evidence="2">Uncharacterized protein</fullName>
    </submittedName>
</protein>
<dbReference type="EMBL" id="CP001635">
    <property type="protein sequence ID" value="ACS21121.1"/>
    <property type="molecule type" value="Genomic_DNA"/>
</dbReference>
<feature type="transmembrane region" description="Helical" evidence="1">
    <location>
        <begin position="87"/>
        <end position="120"/>
    </location>
</feature>
<sequence length="176" mass="18878" precursor="true">MTPQQIVGTASRLFAIWLLITAFQAVAIGGALKAGSSDPSAVWVPYLMGGFYLLAGLLCWFFPMVIAHKLVPRTKYDDVLRVPAQQALVVACVVLGLLVIAFKALAPVMGYLSVCALWIGSGQPVSTMDAGRHIDGFIGFAQLALGLFLVLKAQVVAKRLLDEPQAPEHELRSEVS</sequence>
<dbReference type="OrthoDB" id="8777800at2"/>
<organism evidence="2">
    <name type="scientific">Variovorax paradoxus (strain S110)</name>
    <dbReference type="NCBI Taxonomy" id="543728"/>
    <lineage>
        <taxon>Bacteria</taxon>
        <taxon>Pseudomonadati</taxon>
        <taxon>Pseudomonadota</taxon>
        <taxon>Betaproteobacteria</taxon>
        <taxon>Burkholderiales</taxon>
        <taxon>Comamonadaceae</taxon>
        <taxon>Variovorax</taxon>
    </lineage>
</organism>
<dbReference type="KEGG" id="vap:Vapar_4510"/>
<keyword evidence="1" id="KW-0812">Transmembrane</keyword>
<name>C5CK70_VARPS</name>
<proteinExistence type="predicted"/>
<dbReference type="STRING" id="543728.Vapar_4510"/>
<keyword evidence="1" id="KW-1133">Transmembrane helix</keyword>
<feature type="transmembrane region" description="Helical" evidence="1">
    <location>
        <begin position="12"/>
        <end position="32"/>
    </location>
</feature>
<reference evidence="2" key="1">
    <citation type="submission" date="2009-06" db="EMBL/GenBank/DDBJ databases">
        <title>Complete sequence of chromosome 1 of Variovorax paradoxus S110.</title>
        <authorList>
            <consortium name="US DOE Joint Genome Institute"/>
            <person name="Lucas S."/>
            <person name="Copeland A."/>
            <person name="Lapidus A."/>
            <person name="Glavina del Rio T."/>
            <person name="Tice H."/>
            <person name="Bruce D."/>
            <person name="Goodwin L."/>
            <person name="Pitluck S."/>
            <person name="Chertkov O."/>
            <person name="Brettin T."/>
            <person name="Detter J.C."/>
            <person name="Han C."/>
            <person name="Larimer F."/>
            <person name="Land M."/>
            <person name="Hauser L."/>
            <person name="Kyrpides N."/>
            <person name="Ovchinnikova G."/>
            <person name="Orwin P."/>
            <person name="Leadbetter J.R."/>
            <person name="Spain J.C."/>
            <person name="Han J.I."/>
        </authorList>
    </citation>
    <scope>NUCLEOTIDE SEQUENCE</scope>
    <source>
        <strain evidence="2">S110</strain>
    </source>
</reference>
<feature type="transmembrane region" description="Helical" evidence="1">
    <location>
        <begin position="132"/>
        <end position="151"/>
    </location>
</feature>
<feature type="transmembrane region" description="Helical" evidence="1">
    <location>
        <begin position="44"/>
        <end position="66"/>
    </location>
</feature>
<gene>
    <name evidence="2" type="ordered locus">Vapar_4510</name>
</gene>